<keyword evidence="6" id="KW-0539">Nucleus</keyword>
<dbReference type="PANTHER" id="PTHR47808:SF2">
    <property type="entry name" value="LEM DOMAIN-CONTAINING PROTEIN 2"/>
    <property type="match status" value="1"/>
</dbReference>
<feature type="region of interest" description="Disordered" evidence="7">
    <location>
        <begin position="621"/>
        <end position="666"/>
    </location>
</feature>
<feature type="transmembrane region" description="Helical" evidence="8">
    <location>
        <begin position="270"/>
        <end position="292"/>
    </location>
</feature>
<evidence type="ECO:0000256" key="2">
    <source>
        <dbReference type="ARBA" id="ARBA00022553"/>
    </source>
</evidence>
<dbReference type="PANTHER" id="PTHR47808">
    <property type="entry name" value="INNER NUCLEAR MEMBRANE PROTEIN HEH2-RELATED"/>
    <property type="match status" value="1"/>
</dbReference>
<feature type="region of interest" description="Disordered" evidence="7">
    <location>
        <begin position="80"/>
        <end position="108"/>
    </location>
</feature>
<evidence type="ECO:0000256" key="8">
    <source>
        <dbReference type="SAM" id="Phobius"/>
    </source>
</evidence>
<evidence type="ECO:0000259" key="9">
    <source>
        <dbReference type="Pfam" id="PF09402"/>
    </source>
</evidence>
<evidence type="ECO:0000256" key="7">
    <source>
        <dbReference type="SAM" id="MobiDB-lite"/>
    </source>
</evidence>
<keyword evidence="3 8" id="KW-0812">Transmembrane</keyword>
<dbReference type="GO" id="GO:0005783">
    <property type="term" value="C:endoplasmic reticulum"/>
    <property type="evidence" value="ECO:0007669"/>
    <property type="project" value="TreeGrafter"/>
</dbReference>
<evidence type="ECO:0000256" key="5">
    <source>
        <dbReference type="ARBA" id="ARBA00023136"/>
    </source>
</evidence>
<dbReference type="InterPro" id="IPR041885">
    <property type="entry name" value="MAN1_winged_helix_dom"/>
</dbReference>
<dbReference type="InterPro" id="IPR044780">
    <property type="entry name" value="Heh2/Src1"/>
</dbReference>
<proteinExistence type="predicted"/>
<comment type="caution">
    <text evidence="10">The sequence shown here is derived from an EMBL/GenBank/DDBJ whole genome shotgun (WGS) entry which is preliminary data.</text>
</comment>
<keyword evidence="4 8" id="KW-1133">Transmembrane helix</keyword>
<feature type="region of interest" description="Disordered" evidence="7">
    <location>
        <begin position="141"/>
        <end position="160"/>
    </location>
</feature>
<dbReference type="EMBL" id="MBDO02000050">
    <property type="protein sequence ID" value="RLN65622.1"/>
    <property type="molecule type" value="Genomic_DNA"/>
</dbReference>
<gene>
    <name evidence="10" type="ORF">BBP00_00002735</name>
</gene>
<comment type="subcellular location">
    <subcellularLocation>
        <location evidence="1">Nucleus inner membrane</location>
    </subcellularLocation>
</comment>
<name>A0A3F2RWJ9_9STRA</name>
<feature type="compositionally biased region" description="Polar residues" evidence="7">
    <location>
        <begin position="95"/>
        <end position="105"/>
    </location>
</feature>
<feature type="region of interest" description="Disordered" evidence="7">
    <location>
        <begin position="229"/>
        <end position="254"/>
    </location>
</feature>
<evidence type="ECO:0000256" key="6">
    <source>
        <dbReference type="ARBA" id="ARBA00023242"/>
    </source>
</evidence>
<keyword evidence="2" id="KW-0597">Phosphoprotein</keyword>
<dbReference type="Proteomes" id="UP000277300">
    <property type="component" value="Unassembled WGS sequence"/>
</dbReference>
<organism evidence="10 11">
    <name type="scientific">Phytophthora kernoviae</name>
    <dbReference type="NCBI Taxonomy" id="325452"/>
    <lineage>
        <taxon>Eukaryota</taxon>
        <taxon>Sar</taxon>
        <taxon>Stramenopiles</taxon>
        <taxon>Oomycota</taxon>
        <taxon>Peronosporomycetes</taxon>
        <taxon>Peronosporales</taxon>
        <taxon>Peronosporaceae</taxon>
        <taxon>Phytophthora</taxon>
    </lineage>
</organism>
<dbReference type="Pfam" id="PF09402">
    <property type="entry name" value="MSC"/>
    <property type="match status" value="1"/>
</dbReference>
<evidence type="ECO:0000256" key="1">
    <source>
        <dbReference type="ARBA" id="ARBA00004540"/>
    </source>
</evidence>
<reference evidence="10 11" key="1">
    <citation type="submission" date="2018-07" db="EMBL/GenBank/DDBJ databases">
        <title>Genome sequencing of oomycete isolates from Chile give support for New Zealand origin for Phytophthora kernoviae and make available the first Nothophytophthora sp. genome.</title>
        <authorList>
            <person name="Studholme D.J."/>
            <person name="Sanfuentes E."/>
            <person name="Panda P."/>
            <person name="Hill R."/>
            <person name="Sambles C."/>
            <person name="Grant M."/>
            <person name="Williams N.M."/>
            <person name="Mcdougal R.L."/>
        </authorList>
    </citation>
    <scope>NUCLEOTIDE SEQUENCE [LARGE SCALE GENOMIC DNA]</scope>
    <source>
        <strain evidence="10">Chile6</strain>
    </source>
</reference>
<sequence>MDELASPVTSLRRQQHRDRRAQQERLDKVPTSKLHCSSPSKRKPFTDPTVCSPVISKPTNAASAPGATVDHVAKYKLSGESLLQTPPSRHERLQEQTASRLTSSGGAEGVVDLDSMEHVGQLEMVEGNDILQALMKSSTPRLGRKFPSEEALTNSEKRDREVVRRRRMKLRSQYSAMKVKPQKCDGVEFSGEETASFTIPTRGLGIDRNLFQPAVYEQETVRVEEKEVVGAGGREERDRLEEEEDETDEETTESKINRLSNAMHLNWRQFFLWLVSGSLLLCVIVVAAPFMMKMLEPPLPYCDSEWSEVGEGSYVLADPADHFDRSKALQPFIATNAVSASLSGPTCQPCPVYGNCLNGAVISCAPPYELHYGLCVENPQVQEDLDQLSLGIQQFVVDKAAKNACDNMSLWGYVATDRNTVSTNGFADSVEVLLSDVHVFVTRTISFGKAVTKLPHEYVFNRALDMALRDLNDIFVTEDQHQLVVGGSVVPWSCRAKHQLYSHAKLIALAVALGTALVFGYRQFLLYRTERQLVDRFVKEVRFFLLDRTNNSERFYPADHLRDDLLDKQYPRDHKWLHKSVWSKVVAIVNGDSRVRSSIKRVQGEELIVWEWVSSTSPLFRRGGGRRGPSRPHPSGANFARPKPNQIAATRQRKKRGRMSMPMSMP</sequence>
<dbReference type="GO" id="GO:0003682">
    <property type="term" value="F:chromatin binding"/>
    <property type="evidence" value="ECO:0007669"/>
    <property type="project" value="InterPro"/>
</dbReference>
<dbReference type="GO" id="GO:0071763">
    <property type="term" value="P:nuclear membrane organization"/>
    <property type="evidence" value="ECO:0007669"/>
    <property type="project" value="TreeGrafter"/>
</dbReference>
<dbReference type="Gene3D" id="1.10.10.1180">
    <property type="entry name" value="MAN1, winged-helix domain"/>
    <property type="match status" value="1"/>
</dbReference>
<accession>A0A3F2RWJ9</accession>
<keyword evidence="5 8" id="KW-0472">Membrane</keyword>
<dbReference type="OrthoDB" id="118234at2759"/>
<feature type="domain" description="Man1/Src1-like C-terminal" evidence="9">
    <location>
        <begin position="301"/>
        <end position="614"/>
    </location>
</feature>
<feature type="compositionally biased region" description="Basic and acidic residues" evidence="7">
    <location>
        <begin position="20"/>
        <end position="30"/>
    </location>
</feature>
<feature type="region of interest" description="Disordered" evidence="7">
    <location>
        <begin position="1"/>
        <end position="49"/>
    </location>
</feature>
<protein>
    <recommendedName>
        <fullName evidence="9">Man1/Src1-like C-terminal domain-containing protein</fullName>
    </recommendedName>
</protein>
<evidence type="ECO:0000256" key="3">
    <source>
        <dbReference type="ARBA" id="ARBA00022692"/>
    </source>
</evidence>
<evidence type="ECO:0000256" key="4">
    <source>
        <dbReference type="ARBA" id="ARBA00022989"/>
    </source>
</evidence>
<dbReference type="GO" id="GO:0034399">
    <property type="term" value="C:nuclear periphery"/>
    <property type="evidence" value="ECO:0007669"/>
    <property type="project" value="TreeGrafter"/>
</dbReference>
<evidence type="ECO:0000313" key="11">
    <source>
        <dbReference type="Proteomes" id="UP000277300"/>
    </source>
</evidence>
<dbReference type="AlphaFoldDB" id="A0A3F2RWJ9"/>
<feature type="compositionally biased region" description="Basic and acidic residues" evidence="7">
    <location>
        <begin position="229"/>
        <end position="240"/>
    </location>
</feature>
<feature type="compositionally biased region" description="Acidic residues" evidence="7">
    <location>
        <begin position="241"/>
        <end position="251"/>
    </location>
</feature>
<dbReference type="InterPro" id="IPR018996">
    <property type="entry name" value="Man1/Src1-like_C"/>
</dbReference>
<dbReference type="GO" id="GO:0005637">
    <property type="term" value="C:nuclear inner membrane"/>
    <property type="evidence" value="ECO:0007669"/>
    <property type="project" value="UniProtKB-SubCell"/>
</dbReference>
<evidence type="ECO:0000313" key="10">
    <source>
        <dbReference type="EMBL" id="RLN65622.1"/>
    </source>
</evidence>